<gene>
    <name evidence="1" type="ORF">GWC95_17585</name>
</gene>
<dbReference type="EMBL" id="JAACJS010000015">
    <property type="protein sequence ID" value="NCI51741.1"/>
    <property type="molecule type" value="Genomic_DNA"/>
</dbReference>
<accession>A0ABX0A3L0</accession>
<dbReference type="RefSeq" id="WP_161820012.1">
    <property type="nucleotide sequence ID" value="NZ_JAACJS010000015.1"/>
</dbReference>
<reference evidence="1 2" key="1">
    <citation type="submission" date="2020-01" db="EMBL/GenBank/DDBJ databases">
        <title>Genome analysis.</title>
        <authorList>
            <person name="Wu S."/>
            <person name="Wang G."/>
        </authorList>
    </citation>
    <scope>NUCLEOTIDE SEQUENCE [LARGE SCALE GENOMIC DNA]</scope>
    <source>
        <strain evidence="1 2">SYL130</strain>
    </source>
</reference>
<dbReference type="Proteomes" id="UP000753802">
    <property type="component" value="Unassembled WGS sequence"/>
</dbReference>
<dbReference type="InterPro" id="IPR020018">
    <property type="entry name" value="Motility-assoc_lipoprot_GldH"/>
</dbReference>
<protein>
    <submittedName>
        <fullName evidence="1">Gliding motility lipoprotein GldH</fullName>
    </submittedName>
</protein>
<keyword evidence="1" id="KW-0449">Lipoprotein</keyword>
<dbReference type="Pfam" id="PF14109">
    <property type="entry name" value="GldH_lipo"/>
    <property type="match status" value="1"/>
</dbReference>
<dbReference type="NCBIfam" id="TIGR03511">
    <property type="entry name" value="GldH_lipo"/>
    <property type="match status" value="1"/>
</dbReference>
<comment type="caution">
    <text evidence="1">The sequence shown here is derived from an EMBL/GenBank/DDBJ whole genome shotgun (WGS) entry which is preliminary data.</text>
</comment>
<evidence type="ECO:0000313" key="1">
    <source>
        <dbReference type="EMBL" id="NCI51741.1"/>
    </source>
</evidence>
<dbReference type="PROSITE" id="PS51257">
    <property type="entry name" value="PROKAR_LIPOPROTEIN"/>
    <property type="match status" value="1"/>
</dbReference>
<keyword evidence="2" id="KW-1185">Reference proteome</keyword>
<proteinExistence type="predicted"/>
<organism evidence="1 2">
    <name type="scientific">Sediminibacterium roseum</name>
    <dbReference type="NCBI Taxonomy" id="1978412"/>
    <lineage>
        <taxon>Bacteria</taxon>
        <taxon>Pseudomonadati</taxon>
        <taxon>Bacteroidota</taxon>
        <taxon>Chitinophagia</taxon>
        <taxon>Chitinophagales</taxon>
        <taxon>Chitinophagaceae</taxon>
        <taxon>Sediminibacterium</taxon>
    </lineage>
</organism>
<evidence type="ECO:0000313" key="2">
    <source>
        <dbReference type="Proteomes" id="UP000753802"/>
    </source>
</evidence>
<name>A0ABX0A3L0_9BACT</name>
<sequence length="155" mass="17871">MKNLLKLLPLTILLFAGCGTLDVYEKISSFPGHEWKSNEKPSFTFTITDTVSRYDIYVIFRHEDAYHFKNLWVNISTIAPKDTMKTQLLNIPLADNKKGWLGSGMDDVFDHRARITSSPIRLKQGNYTFTLQQNMREEPLQYALAAGIRVEKSKR</sequence>